<dbReference type="InterPro" id="IPR000792">
    <property type="entry name" value="Tscrpt_reg_LuxR_C"/>
</dbReference>
<evidence type="ECO:0000256" key="1">
    <source>
        <dbReference type="ARBA" id="ARBA00022553"/>
    </source>
</evidence>
<dbReference type="CDD" id="cd06170">
    <property type="entry name" value="LuxR_C_like"/>
    <property type="match status" value="1"/>
</dbReference>
<dbReference type="PANTHER" id="PTHR43214:SF24">
    <property type="entry name" value="TRANSCRIPTIONAL REGULATORY PROTEIN NARL-RELATED"/>
    <property type="match status" value="1"/>
</dbReference>
<evidence type="ECO:0000256" key="2">
    <source>
        <dbReference type="ARBA" id="ARBA00023015"/>
    </source>
</evidence>
<keyword evidence="2" id="KW-0805">Transcription regulation</keyword>
<dbReference type="SMART" id="SM00448">
    <property type="entry name" value="REC"/>
    <property type="match status" value="1"/>
</dbReference>
<keyword evidence="3" id="KW-0238">DNA-binding</keyword>
<dbReference type="PROSITE" id="PS50043">
    <property type="entry name" value="HTH_LUXR_2"/>
    <property type="match status" value="1"/>
</dbReference>
<comment type="caution">
    <text evidence="8">The sequence shown here is derived from an EMBL/GenBank/DDBJ whole genome shotgun (WGS) entry which is preliminary data.</text>
</comment>
<feature type="modified residue" description="4-aspartylphosphate" evidence="5">
    <location>
        <position position="63"/>
    </location>
</feature>
<dbReference type="InterPro" id="IPR011006">
    <property type="entry name" value="CheY-like_superfamily"/>
</dbReference>
<dbReference type="InterPro" id="IPR058245">
    <property type="entry name" value="NreC/VraR/RcsB-like_REC"/>
</dbReference>
<reference evidence="8" key="1">
    <citation type="submission" date="2021-11" db="EMBL/GenBank/DDBJ databases">
        <title>Streptomyces corallinus and Kineosporia corallina sp. nov., two new coral-derived marine actinobacteria.</title>
        <authorList>
            <person name="Buangrab K."/>
            <person name="Sutthacheep M."/>
            <person name="Yeemin T."/>
            <person name="Harunari E."/>
            <person name="Igarashi Y."/>
            <person name="Sripreechasak P."/>
            <person name="Kanchanasin P."/>
            <person name="Tanasupawat S."/>
            <person name="Phongsopitanun W."/>
        </authorList>
    </citation>
    <scope>NUCLEOTIDE SEQUENCE</scope>
    <source>
        <strain evidence="8">JCM 31032</strain>
    </source>
</reference>
<dbReference type="Proteomes" id="UP001138997">
    <property type="component" value="Unassembled WGS sequence"/>
</dbReference>
<evidence type="ECO:0000256" key="3">
    <source>
        <dbReference type="ARBA" id="ARBA00023125"/>
    </source>
</evidence>
<evidence type="ECO:0000256" key="5">
    <source>
        <dbReference type="PROSITE-ProRule" id="PRU00169"/>
    </source>
</evidence>
<gene>
    <name evidence="8" type="ORF">LR394_01500</name>
</gene>
<dbReference type="SUPFAM" id="SSF52172">
    <property type="entry name" value="CheY-like"/>
    <property type="match status" value="1"/>
</dbReference>
<evidence type="ECO:0000313" key="9">
    <source>
        <dbReference type="Proteomes" id="UP001138997"/>
    </source>
</evidence>
<dbReference type="PROSITE" id="PS00622">
    <property type="entry name" value="HTH_LUXR_1"/>
    <property type="match status" value="1"/>
</dbReference>
<evidence type="ECO:0000259" key="7">
    <source>
        <dbReference type="PROSITE" id="PS50110"/>
    </source>
</evidence>
<dbReference type="InterPro" id="IPR039420">
    <property type="entry name" value="WalR-like"/>
</dbReference>
<dbReference type="InterPro" id="IPR001789">
    <property type="entry name" value="Sig_transdc_resp-reg_receiver"/>
</dbReference>
<feature type="domain" description="HTH luxR-type" evidence="6">
    <location>
        <begin position="153"/>
        <end position="218"/>
    </location>
</feature>
<dbReference type="Pfam" id="PF00072">
    <property type="entry name" value="Response_reg"/>
    <property type="match status" value="1"/>
</dbReference>
<dbReference type="CDD" id="cd17535">
    <property type="entry name" value="REC_NarL-like"/>
    <property type="match status" value="1"/>
</dbReference>
<accession>A0A9X1NAP8</accession>
<dbReference type="GO" id="GO:0000160">
    <property type="term" value="P:phosphorelay signal transduction system"/>
    <property type="evidence" value="ECO:0007669"/>
    <property type="project" value="InterPro"/>
</dbReference>
<dbReference type="GO" id="GO:0006355">
    <property type="term" value="P:regulation of DNA-templated transcription"/>
    <property type="evidence" value="ECO:0007669"/>
    <property type="project" value="InterPro"/>
</dbReference>
<dbReference type="AlphaFoldDB" id="A0A9X1NAP8"/>
<evidence type="ECO:0000256" key="4">
    <source>
        <dbReference type="ARBA" id="ARBA00023163"/>
    </source>
</evidence>
<protein>
    <submittedName>
        <fullName evidence="8">Response regulator transcription factor</fullName>
    </submittedName>
</protein>
<evidence type="ECO:0000313" key="8">
    <source>
        <dbReference type="EMBL" id="MCD5309558.1"/>
    </source>
</evidence>
<sequence>MASDCGDSGVIRVVVADDQAAVREPLATVLDLLDDIEVTAAVGDGAQVLAALAAGPADVVLMDLRMPVMDGIEATRRITEEFPDVAVVVLTTFADDESIMAALSAGACGYLTKDSGRQDIARAIRAAAAGQAVLDRAVQARLLASARSAAPSGAEIPADLTPREREVFTLIGQGLSNRAIAGQLFISEATVKTHINNLFAKAGIRDRADAVRRAVSAGLA</sequence>
<keyword evidence="4" id="KW-0804">Transcription</keyword>
<dbReference type="PROSITE" id="PS50110">
    <property type="entry name" value="RESPONSE_REGULATORY"/>
    <property type="match status" value="1"/>
</dbReference>
<dbReference type="RefSeq" id="WP_231438482.1">
    <property type="nucleotide sequence ID" value="NZ_JAJOMB010000001.1"/>
</dbReference>
<name>A0A9X1NAP8_9ACTN</name>
<dbReference type="Pfam" id="PF00196">
    <property type="entry name" value="GerE"/>
    <property type="match status" value="1"/>
</dbReference>
<dbReference type="GO" id="GO:0003677">
    <property type="term" value="F:DNA binding"/>
    <property type="evidence" value="ECO:0007669"/>
    <property type="project" value="UniProtKB-KW"/>
</dbReference>
<proteinExistence type="predicted"/>
<feature type="domain" description="Response regulatory" evidence="7">
    <location>
        <begin position="12"/>
        <end position="128"/>
    </location>
</feature>
<dbReference type="PANTHER" id="PTHR43214">
    <property type="entry name" value="TWO-COMPONENT RESPONSE REGULATOR"/>
    <property type="match status" value="1"/>
</dbReference>
<dbReference type="Gene3D" id="3.40.50.2300">
    <property type="match status" value="1"/>
</dbReference>
<dbReference type="PRINTS" id="PR00038">
    <property type="entry name" value="HTHLUXR"/>
</dbReference>
<evidence type="ECO:0000259" key="6">
    <source>
        <dbReference type="PROSITE" id="PS50043"/>
    </source>
</evidence>
<dbReference type="SMART" id="SM00421">
    <property type="entry name" value="HTH_LUXR"/>
    <property type="match status" value="1"/>
</dbReference>
<organism evidence="8 9">
    <name type="scientific">Kineosporia babensis</name>
    <dbReference type="NCBI Taxonomy" id="499548"/>
    <lineage>
        <taxon>Bacteria</taxon>
        <taxon>Bacillati</taxon>
        <taxon>Actinomycetota</taxon>
        <taxon>Actinomycetes</taxon>
        <taxon>Kineosporiales</taxon>
        <taxon>Kineosporiaceae</taxon>
        <taxon>Kineosporia</taxon>
    </lineage>
</organism>
<dbReference type="EMBL" id="JAJOMB010000001">
    <property type="protein sequence ID" value="MCD5309558.1"/>
    <property type="molecule type" value="Genomic_DNA"/>
</dbReference>
<keyword evidence="9" id="KW-1185">Reference proteome</keyword>
<keyword evidence="1 5" id="KW-0597">Phosphoprotein</keyword>